<dbReference type="Gene3D" id="3.90.230.10">
    <property type="entry name" value="Creatinase/methionine aminopeptidase superfamily"/>
    <property type="match status" value="1"/>
</dbReference>
<organism evidence="4 5">
    <name type="scientific">Brassica napus</name>
    <name type="common">Rape</name>
    <dbReference type="NCBI Taxonomy" id="3708"/>
    <lineage>
        <taxon>Eukaryota</taxon>
        <taxon>Viridiplantae</taxon>
        <taxon>Streptophyta</taxon>
        <taxon>Embryophyta</taxon>
        <taxon>Tracheophyta</taxon>
        <taxon>Spermatophyta</taxon>
        <taxon>Magnoliopsida</taxon>
        <taxon>eudicotyledons</taxon>
        <taxon>Gunneridae</taxon>
        <taxon>Pentapetalae</taxon>
        <taxon>rosids</taxon>
        <taxon>malvids</taxon>
        <taxon>Brassicales</taxon>
        <taxon>Brassicaceae</taxon>
        <taxon>Brassiceae</taxon>
        <taxon>Brassica</taxon>
    </lineage>
</organism>
<keyword evidence="5" id="KW-1185">Reference proteome</keyword>
<keyword evidence="3" id="KW-0378">Hydrolase</keyword>
<dbReference type="EMBL" id="JAGKQM010000013">
    <property type="protein sequence ID" value="KAH0890067.1"/>
    <property type="molecule type" value="Genomic_DNA"/>
</dbReference>
<sequence length="210" mass="24478">MFAGKRPNRLKLFPSGEFPEDFKTMDLDLCNVAICGEQHLKRREIWTVWRSQYTTLYARLQNFIARKYVRSIAKPRMLMTDICETLEDTVRKLISENGLKAVPMFICDGFLTSRVAAHWTPNSGDNTVLQYDDVMKVDFGTHIDGMNFRFSSVQKYSLVFVMAEVDRILRPQGTFIIWWRSDLCSKVMVASYRGRDHYIGDSKRKRIGLI</sequence>
<accession>A0ABQ8ABZ4</accession>
<dbReference type="PANTHER" id="PTHR45777:SF2">
    <property type="entry name" value="METHIONINE AMINOPEPTIDASE 2"/>
    <property type="match status" value="1"/>
</dbReference>
<evidence type="ECO:0000256" key="3">
    <source>
        <dbReference type="ARBA" id="ARBA00022801"/>
    </source>
</evidence>
<evidence type="ECO:0008006" key="6">
    <source>
        <dbReference type="Google" id="ProtNLM"/>
    </source>
</evidence>
<dbReference type="SUPFAM" id="SSF55920">
    <property type="entry name" value="Creatinase/aminopeptidase"/>
    <property type="match status" value="1"/>
</dbReference>
<keyword evidence="2" id="KW-0645">Protease</keyword>
<evidence type="ECO:0000313" key="5">
    <source>
        <dbReference type="Proteomes" id="UP000824890"/>
    </source>
</evidence>
<name>A0ABQ8ABZ4_BRANA</name>
<proteinExistence type="predicted"/>
<dbReference type="PANTHER" id="PTHR45777">
    <property type="entry name" value="METHIONINE AMINOPEPTIDASE 2"/>
    <property type="match status" value="1"/>
</dbReference>
<protein>
    <recommendedName>
        <fullName evidence="6">Methionine aminopeptidase</fullName>
    </recommendedName>
</protein>
<evidence type="ECO:0000256" key="2">
    <source>
        <dbReference type="ARBA" id="ARBA00022670"/>
    </source>
</evidence>
<dbReference type="InterPro" id="IPR050247">
    <property type="entry name" value="Met_Aminopeptidase_Type2"/>
</dbReference>
<dbReference type="Proteomes" id="UP000824890">
    <property type="component" value="Unassembled WGS sequence"/>
</dbReference>
<gene>
    <name evidence="4" type="ORF">HID58_052496</name>
</gene>
<dbReference type="InterPro" id="IPR036005">
    <property type="entry name" value="Creatinase/aminopeptidase-like"/>
</dbReference>
<reference evidence="4 5" key="1">
    <citation type="submission" date="2021-05" db="EMBL/GenBank/DDBJ databases">
        <title>Genome Assembly of Synthetic Allotetraploid Brassica napus Reveals Homoeologous Exchanges between Subgenomes.</title>
        <authorList>
            <person name="Davis J.T."/>
        </authorList>
    </citation>
    <scope>NUCLEOTIDE SEQUENCE [LARGE SCALE GENOMIC DNA]</scope>
    <source>
        <strain evidence="5">cv. Da-Ae</strain>
        <tissue evidence="4">Seedling</tissue>
    </source>
</reference>
<evidence type="ECO:0000256" key="1">
    <source>
        <dbReference type="ARBA" id="ARBA00022438"/>
    </source>
</evidence>
<comment type="caution">
    <text evidence="4">The sequence shown here is derived from an EMBL/GenBank/DDBJ whole genome shotgun (WGS) entry which is preliminary data.</text>
</comment>
<keyword evidence="1" id="KW-0031">Aminopeptidase</keyword>
<evidence type="ECO:0000313" key="4">
    <source>
        <dbReference type="EMBL" id="KAH0890067.1"/>
    </source>
</evidence>